<feature type="transmembrane region" description="Helical" evidence="1">
    <location>
        <begin position="111"/>
        <end position="132"/>
    </location>
</feature>
<gene>
    <name evidence="2" type="ORF">FAB82_02820</name>
</gene>
<keyword evidence="1" id="KW-1133">Transmembrane helix</keyword>
<feature type="transmembrane region" description="Helical" evidence="1">
    <location>
        <begin position="153"/>
        <end position="174"/>
    </location>
</feature>
<feature type="transmembrane region" description="Helical" evidence="1">
    <location>
        <begin position="34"/>
        <end position="55"/>
    </location>
</feature>
<proteinExistence type="predicted"/>
<feature type="transmembrane region" description="Helical" evidence="1">
    <location>
        <begin position="85"/>
        <end position="105"/>
    </location>
</feature>
<comment type="caution">
    <text evidence="2">The sequence shown here is derived from an EMBL/GenBank/DDBJ whole genome shotgun (WGS) entry which is preliminary data.</text>
</comment>
<evidence type="ECO:0000313" key="2">
    <source>
        <dbReference type="EMBL" id="THV43179.1"/>
    </source>
</evidence>
<feature type="transmembrane region" description="Helical" evidence="1">
    <location>
        <begin position="61"/>
        <end position="80"/>
    </location>
</feature>
<feature type="transmembrane region" description="Helical" evidence="1">
    <location>
        <begin position="180"/>
        <end position="198"/>
    </location>
</feature>
<dbReference type="AlphaFoldDB" id="A0A4S8QP23"/>
<protein>
    <submittedName>
        <fullName evidence="2">Uncharacterized protein</fullName>
    </submittedName>
</protein>
<reference evidence="3" key="1">
    <citation type="submission" date="2019-04" db="EMBL/GenBank/DDBJ databases">
        <title>Nocardioides xinjiangensis sp. nov.</title>
        <authorList>
            <person name="Liu S."/>
        </authorList>
    </citation>
    <scope>NUCLEOTIDE SEQUENCE [LARGE SCALE GENOMIC DNA]</scope>
    <source>
        <strain evidence="3">18</strain>
    </source>
</reference>
<keyword evidence="1" id="KW-0812">Transmembrane</keyword>
<sequence>MSDRQRGLVQALSEGTRDRLTQGRRAAVTWRRRAAPTTIGLRAVIALAYFIAAELAVPPDWAASGIYIVPAAVAALAAALRPAGVAPLVASVAVVGLWLLTTGAVDGHGASMWTAAGLAVLLYAGHVSAAVAQRFRTTTKVDSDIIHTWARHLGIVTASTVGITAVLSLFTAYFEAIPPAVALAAGIVSAVTVIYLLARSLHNPSAK</sequence>
<dbReference type="Proteomes" id="UP000308760">
    <property type="component" value="Unassembled WGS sequence"/>
</dbReference>
<accession>A0A4S8QP23</accession>
<organism evidence="2 3">
    <name type="scientific">Glycomyces buryatensis</name>
    <dbReference type="NCBI Taxonomy" id="2570927"/>
    <lineage>
        <taxon>Bacteria</taxon>
        <taxon>Bacillati</taxon>
        <taxon>Actinomycetota</taxon>
        <taxon>Actinomycetes</taxon>
        <taxon>Glycomycetales</taxon>
        <taxon>Glycomycetaceae</taxon>
        <taxon>Glycomyces</taxon>
    </lineage>
</organism>
<evidence type="ECO:0000313" key="3">
    <source>
        <dbReference type="Proteomes" id="UP000308760"/>
    </source>
</evidence>
<dbReference type="OrthoDB" id="5194093at2"/>
<reference evidence="2 3" key="2">
    <citation type="submission" date="2019-05" db="EMBL/GenBank/DDBJ databases">
        <title>Glycomyces buryatensis sp. nov.</title>
        <authorList>
            <person name="Nikitina E."/>
        </authorList>
    </citation>
    <scope>NUCLEOTIDE SEQUENCE [LARGE SCALE GENOMIC DNA]</scope>
    <source>
        <strain evidence="2 3">18</strain>
    </source>
</reference>
<name>A0A4S8QP23_9ACTN</name>
<keyword evidence="1" id="KW-0472">Membrane</keyword>
<dbReference type="EMBL" id="STGY01000007">
    <property type="protein sequence ID" value="THV43179.1"/>
    <property type="molecule type" value="Genomic_DNA"/>
</dbReference>
<dbReference type="RefSeq" id="WP_136533019.1">
    <property type="nucleotide sequence ID" value="NZ_STGY01000007.1"/>
</dbReference>
<evidence type="ECO:0000256" key="1">
    <source>
        <dbReference type="SAM" id="Phobius"/>
    </source>
</evidence>
<keyword evidence="3" id="KW-1185">Reference proteome</keyword>